<reference evidence="1" key="1">
    <citation type="submission" date="2023-06" db="EMBL/GenBank/DDBJ databases">
        <title>Reference genome for the Northern bat (Eptesicus nilssonii), a most northern bat species.</title>
        <authorList>
            <person name="Laine V.N."/>
            <person name="Pulliainen A.T."/>
            <person name="Lilley T.M."/>
        </authorList>
    </citation>
    <scope>NUCLEOTIDE SEQUENCE</scope>
    <source>
        <strain evidence="1">BLF_Eptnil</strain>
        <tissue evidence="1">Kidney</tissue>
    </source>
</reference>
<accession>A0AA40HWH8</accession>
<dbReference type="SUPFAM" id="SSF143548">
    <property type="entry name" value="Serine metabolism enzymes domain"/>
    <property type="match status" value="1"/>
</dbReference>
<evidence type="ECO:0000313" key="2">
    <source>
        <dbReference type="Proteomes" id="UP001177744"/>
    </source>
</evidence>
<dbReference type="Proteomes" id="UP001177744">
    <property type="component" value="Unassembled WGS sequence"/>
</dbReference>
<comment type="caution">
    <text evidence="1">The sequence shown here is derived from an EMBL/GenBank/DDBJ whole genome shotgun (WGS) entry which is preliminary data.</text>
</comment>
<evidence type="ECO:0000313" key="1">
    <source>
        <dbReference type="EMBL" id="KAK1338674.1"/>
    </source>
</evidence>
<proteinExistence type="predicted"/>
<dbReference type="EMBL" id="JAULJE010000009">
    <property type="protein sequence ID" value="KAK1338674.1"/>
    <property type="molecule type" value="Genomic_DNA"/>
</dbReference>
<protein>
    <submittedName>
        <fullName evidence="1">Uncharacterized protein</fullName>
    </submittedName>
</protein>
<keyword evidence="2" id="KW-1185">Reference proteome</keyword>
<gene>
    <name evidence="1" type="ORF">QTO34_019329</name>
</gene>
<sequence>MRAWAGSPQGTIQVVTQGLSLRNAGNCLSPAVIVGLLKDSSNHVDVNFVNAKLLVKEAGLNPSNPAMLPTMIGLLAEAGMQLLSYQTSVVSDGETWHVIGISSLLPSLDAWKQHVTEAFQFHF</sequence>
<dbReference type="AlphaFoldDB" id="A0AA40HWH8"/>
<organism evidence="1 2">
    <name type="scientific">Cnephaeus nilssonii</name>
    <name type="common">Northern bat</name>
    <name type="synonym">Eptesicus nilssonii</name>
    <dbReference type="NCBI Taxonomy" id="3371016"/>
    <lineage>
        <taxon>Eukaryota</taxon>
        <taxon>Metazoa</taxon>
        <taxon>Chordata</taxon>
        <taxon>Craniata</taxon>
        <taxon>Vertebrata</taxon>
        <taxon>Euteleostomi</taxon>
        <taxon>Mammalia</taxon>
        <taxon>Eutheria</taxon>
        <taxon>Laurasiatheria</taxon>
        <taxon>Chiroptera</taxon>
        <taxon>Yangochiroptera</taxon>
        <taxon>Vespertilionidae</taxon>
        <taxon>Cnephaeus</taxon>
    </lineage>
</organism>
<name>A0AA40HWH8_CNENI</name>
<dbReference type="InterPro" id="IPR029009">
    <property type="entry name" value="ASB_dom_sf"/>
</dbReference>
<dbReference type="Gene3D" id="3.30.1330.90">
    <property type="entry name" value="D-3-phosphoglycerate dehydrogenase, domain 3"/>
    <property type="match status" value="1"/>
</dbReference>